<feature type="domain" description="VWFA" evidence="1">
    <location>
        <begin position="109"/>
        <end position="270"/>
    </location>
</feature>
<comment type="caution">
    <text evidence="2">The sequence shown here is derived from an EMBL/GenBank/DDBJ whole genome shotgun (WGS) entry which is preliminary data.</text>
</comment>
<gene>
    <name evidence="2" type="ORF">OVA965_LOCUS18537</name>
    <name evidence="3" type="ORF">TMI583_LOCUS18553</name>
</gene>
<protein>
    <recommendedName>
        <fullName evidence="1">VWFA domain-containing protein</fullName>
    </recommendedName>
</protein>
<dbReference type="AlphaFoldDB" id="A0A8S2E9C8"/>
<organism evidence="2 4">
    <name type="scientific">Didymodactylos carnosus</name>
    <dbReference type="NCBI Taxonomy" id="1234261"/>
    <lineage>
        <taxon>Eukaryota</taxon>
        <taxon>Metazoa</taxon>
        <taxon>Spiralia</taxon>
        <taxon>Gnathifera</taxon>
        <taxon>Rotifera</taxon>
        <taxon>Eurotatoria</taxon>
        <taxon>Bdelloidea</taxon>
        <taxon>Philodinida</taxon>
        <taxon>Philodinidae</taxon>
        <taxon>Didymodactylos</taxon>
    </lineage>
</organism>
<dbReference type="CDD" id="cd00198">
    <property type="entry name" value="vWFA"/>
    <property type="match status" value="1"/>
</dbReference>
<dbReference type="InterPro" id="IPR002035">
    <property type="entry name" value="VWF_A"/>
</dbReference>
<evidence type="ECO:0000313" key="3">
    <source>
        <dbReference type="EMBL" id="CAF3847311.1"/>
    </source>
</evidence>
<dbReference type="Proteomes" id="UP000677228">
    <property type="component" value="Unassembled WGS sequence"/>
</dbReference>
<dbReference type="EMBL" id="CAJNOK010009247">
    <property type="protein sequence ID" value="CAF1084647.1"/>
    <property type="molecule type" value="Genomic_DNA"/>
</dbReference>
<dbReference type="EMBL" id="CAJOBA010009266">
    <property type="protein sequence ID" value="CAF3847311.1"/>
    <property type="molecule type" value="Genomic_DNA"/>
</dbReference>
<dbReference type="Proteomes" id="UP000682733">
    <property type="component" value="Unassembled WGS sequence"/>
</dbReference>
<proteinExistence type="predicted"/>
<reference evidence="2" key="1">
    <citation type="submission" date="2021-02" db="EMBL/GenBank/DDBJ databases">
        <authorList>
            <person name="Nowell W R."/>
        </authorList>
    </citation>
    <scope>NUCLEOTIDE SEQUENCE</scope>
</reference>
<accession>A0A8S2E9C8</accession>
<sequence>MRNYLNTGHQLRAFAGIKFEITNEASLYQCTEIEDHSFIVVKGIRRKWSEVKNDYQQWDFNVLTTTDESVRLKSKVLYVWSKVGKKFCDTHEMVFVQNNTPRPPPAFYHYILLLDNSGSMQQEDRWPNLMAGVNTLVHARASVGSSDRITIISVTSRAKLFCSNEIMNNVDTTKIQKPNGGTDYGPALDLVIKTMAANTPLPATTTTSQATESRTTMTRTTTIKLPFIIVLMSDGEAPYPNSQLIRLLTMKDQIAEFWTVALGKEHIPIL</sequence>
<evidence type="ECO:0000259" key="1">
    <source>
        <dbReference type="PROSITE" id="PS50234"/>
    </source>
</evidence>
<evidence type="ECO:0000313" key="4">
    <source>
        <dbReference type="Proteomes" id="UP000677228"/>
    </source>
</evidence>
<dbReference type="PROSITE" id="PS50234">
    <property type="entry name" value="VWFA"/>
    <property type="match status" value="1"/>
</dbReference>
<dbReference type="Pfam" id="PF13519">
    <property type="entry name" value="VWA_2"/>
    <property type="match status" value="1"/>
</dbReference>
<dbReference type="Gene3D" id="3.40.50.410">
    <property type="entry name" value="von Willebrand factor, type A domain"/>
    <property type="match status" value="1"/>
</dbReference>
<evidence type="ECO:0000313" key="2">
    <source>
        <dbReference type="EMBL" id="CAF1084647.1"/>
    </source>
</evidence>
<name>A0A8S2E9C8_9BILA</name>
<dbReference type="InterPro" id="IPR036465">
    <property type="entry name" value="vWFA_dom_sf"/>
</dbReference>
<dbReference type="SUPFAM" id="SSF53300">
    <property type="entry name" value="vWA-like"/>
    <property type="match status" value="1"/>
</dbReference>